<gene>
    <name evidence="9" type="ORF">SAMN04489745_3309</name>
</gene>
<dbReference type="PANTHER" id="PTHR42709:SF6">
    <property type="entry name" value="UNDECAPRENYL PHOSPHATE TRANSPORTER A"/>
    <property type="match status" value="1"/>
</dbReference>
<evidence type="ECO:0000256" key="1">
    <source>
        <dbReference type="ARBA" id="ARBA00004651"/>
    </source>
</evidence>
<evidence type="ECO:0000256" key="4">
    <source>
        <dbReference type="ARBA" id="ARBA00022692"/>
    </source>
</evidence>
<feature type="transmembrane region" description="Helical" evidence="7">
    <location>
        <begin position="164"/>
        <end position="188"/>
    </location>
</feature>
<protein>
    <submittedName>
        <fullName evidence="9">Membrane protein DedA, SNARE-associated domain</fullName>
    </submittedName>
</protein>
<dbReference type="RefSeq" id="WP_066214829.1">
    <property type="nucleotide sequence ID" value="NZ_FNSN01000004.1"/>
</dbReference>
<keyword evidence="10" id="KW-1185">Reference proteome</keyword>
<dbReference type="STRING" id="156980.SAMN04489745_3309"/>
<feature type="transmembrane region" description="Helical" evidence="7">
    <location>
        <begin position="136"/>
        <end position="158"/>
    </location>
</feature>
<dbReference type="InterPro" id="IPR032816">
    <property type="entry name" value="VTT_dom"/>
</dbReference>
<keyword evidence="4 7" id="KW-0812">Transmembrane</keyword>
<feature type="transmembrane region" description="Helical" evidence="7">
    <location>
        <begin position="12"/>
        <end position="30"/>
    </location>
</feature>
<dbReference type="GO" id="GO:0005886">
    <property type="term" value="C:plasma membrane"/>
    <property type="evidence" value="ECO:0007669"/>
    <property type="project" value="UniProtKB-SubCell"/>
</dbReference>
<dbReference type="OrthoDB" id="9813426at2"/>
<evidence type="ECO:0000259" key="8">
    <source>
        <dbReference type="Pfam" id="PF09335"/>
    </source>
</evidence>
<evidence type="ECO:0000256" key="6">
    <source>
        <dbReference type="ARBA" id="ARBA00023136"/>
    </source>
</evidence>
<sequence>MDFSDPTTWSTALYWWIVPLVMADTVFPPLPSEALVVAAGALAAEGHCSLPLALALAALGSFLGELAVFLLFKRRLAHLMDRWSLTSKIHAGIRRALERAGRTPTYGVIIGLRFLPGGRLVLSAGSGIADIPTRTFVACSLLGSVLWATWTVGLGYVTGQTTRLPFWVSSLLGLAVGVLVGAVLGLVVTRRRRAS</sequence>
<comment type="subcellular location">
    <subcellularLocation>
        <location evidence="1">Cell membrane</location>
        <topology evidence="1">Multi-pass membrane protein</topology>
    </subcellularLocation>
</comment>
<evidence type="ECO:0000313" key="9">
    <source>
        <dbReference type="EMBL" id="SEC84175.1"/>
    </source>
</evidence>
<keyword evidence="3" id="KW-1003">Cell membrane</keyword>
<evidence type="ECO:0000256" key="2">
    <source>
        <dbReference type="ARBA" id="ARBA00010792"/>
    </source>
</evidence>
<dbReference type="EMBL" id="FNSN01000004">
    <property type="protein sequence ID" value="SEC84175.1"/>
    <property type="molecule type" value="Genomic_DNA"/>
</dbReference>
<dbReference type="Pfam" id="PF09335">
    <property type="entry name" value="VTT_dom"/>
    <property type="match status" value="1"/>
</dbReference>
<dbReference type="AlphaFoldDB" id="A0A1H4VT71"/>
<evidence type="ECO:0000256" key="3">
    <source>
        <dbReference type="ARBA" id="ARBA00022475"/>
    </source>
</evidence>
<feature type="domain" description="VTT" evidence="8">
    <location>
        <begin position="30"/>
        <end position="156"/>
    </location>
</feature>
<dbReference type="InterPro" id="IPR051311">
    <property type="entry name" value="DedA_domain"/>
</dbReference>
<reference evidence="9 10" key="1">
    <citation type="submission" date="2016-10" db="EMBL/GenBank/DDBJ databases">
        <authorList>
            <person name="de Groot N.N."/>
        </authorList>
    </citation>
    <scope>NUCLEOTIDE SEQUENCE [LARGE SCALE GENOMIC DNA]</scope>
    <source>
        <strain evidence="9 10">DSM 10495</strain>
    </source>
</reference>
<feature type="transmembrane region" description="Helical" evidence="7">
    <location>
        <begin position="50"/>
        <end position="72"/>
    </location>
</feature>
<dbReference type="Proteomes" id="UP000182652">
    <property type="component" value="Unassembled WGS sequence"/>
</dbReference>
<keyword evidence="5 7" id="KW-1133">Transmembrane helix</keyword>
<accession>A0A1H4VT71</accession>
<evidence type="ECO:0000256" key="7">
    <source>
        <dbReference type="SAM" id="Phobius"/>
    </source>
</evidence>
<dbReference type="PANTHER" id="PTHR42709">
    <property type="entry name" value="ALKALINE PHOSPHATASE LIKE PROTEIN"/>
    <property type="match status" value="1"/>
</dbReference>
<proteinExistence type="inferred from homology"/>
<evidence type="ECO:0000313" key="10">
    <source>
        <dbReference type="Proteomes" id="UP000182652"/>
    </source>
</evidence>
<keyword evidence="6 7" id="KW-0472">Membrane</keyword>
<evidence type="ECO:0000256" key="5">
    <source>
        <dbReference type="ARBA" id="ARBA00022989"/>
    </source>
</evidence>
<organism evidence="9 10">
    <name type="scientific">Arthrobacter woluwensis</name>
    <dbReference type="NCBI Taxonomy" id="156980"/>
    <lineage>
        <taxon>Bacteria</taxon>
        <taxon>Bacillati</taxon>
        <taxon>Actinomycetota</taxon>
        <taxon>Actinomycetes</taxon>
        <taxon>Micrococcales</taxon>
        <taxon>Micrococcaceae</taxon>
        <taxon>Arthrobacter</taxon>
    </lineage>
</organism>
<comment type="similarity">
    <text evidence="2">Belongs to the DedA family.</text>
</comment>
<name>A0A1H4VT71_9MICC</name>